<dbReference type="Pfam" id="PF04954">
    <property type="entry name" value="SIP"/>
    <property type="match status" value="1"/>
</dbReference>
<dbReference type="CDD" id="cd06193">
    <property type="entry name" value="siderophore_interacting"/>
    <property type="match status" value="1"/>
</dbReference>
<dbReference type="PANTHER" id="PTHR30157:SF0">
    <property type="entry name" value="NADPH-DEPENDENT FERRIC-CHELATE REDUCTASE"/>
    <property type="match status" value="1"/>
</dbReference>
<dbReference type="PANTHER" id="PTHR30157">
    <property type="entry name" value="FERRIC REDUCTASE, NADPH-DEPENDENT"/>
    <property type="match status" value="1"/>
</dbReference>
<dbReference type="InterPro" id="IPR039261">
    <property type="entry name" value="FNR_nucleotide-bd"/>
</dbReference>
<feature type="compositionally biased region" description="Basic and acidic residues" evidence="1">
    <location>
        <begin position="197"/>
        <end position="206"/>
    </location>
</feature>
<dbReference type="InterPro" id="IPR017927">
    <property type="entry name" value="FAD-bd_FR_type"/>
</dbReference>
<dbReference type="Proteomes" id="UP000377595">
    <property type="component" value="Unassembled WGS sequence"/>
</dbReference>
<organism evidence="3 4">
    <name type="scientific">Acrocarpospora pleiomorpha</name>
    <dbReference type="NCBI Taxonomy" id="90975"/>
    <lineage>
        <taxon>Bacteria</taxon>
        <taxon>Bacillati</taxon>
        <taxon>Actinomycetota</taxon>
        <taxon>Actinomycetes</taxon>
        <taxon>Streptosporangiales</taxon>
        <taxon>Streptosporangiaceae</taxon>
        <taxon>Acrocarpospora</taxon>
    </lineage>
</organism>
<reference evidence="3 4" key="1">
    <citation type="submission" date="2019-10" db="EMBL/GenBank/DDBJ databases">
        <title>Whole genome shotgun sequence of Acrocarpospora pleiomorpha NBRC 16267.</title>
        <authorList>
            <person name="Ichikawa N."/>
            <person name="Kimura A."/>
            <person name="Kitahashi Y."/>
            <person name="Komaki H."/>
            <person name="Oguchi A."/>
        </authorList>
    </citation>
    <scope>NUCLEOTIDE SEQUENCE [LARGE SCALE GENOMIC DNA]</scope>
    <source>
        <strain evidence="3 4">NBRC 16267</strain>
    </source>
</reference>
<comment type="caution">
    <text evidence="3">The sequence shown here is derived from an EMBL/GenBank/DDBJ whole genome shotgun (WGS) entry which is preliminary data.</text>
</comment>
<evidence type="ECO:0000256" key="1">
    <source>
        <dbReference type="SAM" id="MobiDB-lite"/>
    </source>
</evidence>
<dbReference type="SUPFAM" id="SSF63380">
    <property type="entry name" value="Riboflavin synthase domain-like"/>
    <property type="match status" value="1"/>
</dbReference>
<feature type="region of interest" description="Disordered" evidence="1">
    <location>
        <begin position="192"/>
        <end position="231"/>
    </location>
</feature>
<dbReference type="RefSeq" id="WP_170321744.1">
    <property type="nucleotide sequence ID" value="NZ_BAAAHM010000006.1"/>
</dbReference>
<evidence type="ECO:0000313" key="3">
    <source>
        <dbReference type="EMBL" id="GES23361.1"/>
    </source>
</evidence>
<sequence>MSRTLGQRVRDLILVTGLVTEVRMVAGRMLGIRVEGEGIGDLAWVAGQQVRVLVTDPLTFQNWRRPRDFLRTYSVWDLDGGLELRVLDHGDGPGARWARGLKVGDEVTFNKPEGAFVAQKAAFHLFVGEETAAVAFGPMIRGLDPSASVYGVVEVAGPEDQLELGDRIQWIFRGERSAAESDALVEAVRELSLPGDDGGHRGDGNSDGKGGGSGGADGGGEGGGEGRNKSGGGAVAYVAGEARTVQMVREHLVRERGWSRRAVLTKPFWTPGKIGME</sequence>
<protein>
    <recommendedName>
        <fullName evidence="2">FAD-binding FR-type domain-containing protein</fullName>
    </recommendedName>
</protein>
<dbReference type="InterPro" id="IPR007037">
    <property type="entry name" value="SIP_rossman_dom"/>
</dbReference>
<dbReference type="InterPro" id="IPR039374">
    <property type="entry name" value="SIP_fam"/>
</dbReference>
<dbReference type="EMBL" id="BLAF01000041">
    <property type="protein sequence ID" value="GES23361.1"/>
    <property type="molecule type" value="Genomic_DNA"/>
</dbReference>
<dbReference type="Pfam" id="PF08021">
    <property type="entry name" value="FAD_binding_9"/>
    <property type="match status" value="1"/>
</dbReference>
<evidence type="ECO:0000259" key="2">
    <source>
        <dbReference type="PROSITE" id="PS51384"/>
    </source>
</evidence>
<proteinExistence type="predicted"/>
<feature type="compositionally biased region" description="Gly residues" evidence="1">
    <location>
        <begin position="207"/>
        <end position="231"/>
    </location>
</feature>
<gene>
    <name evidence="3" type="ORF">Aple_062600</name>
</gene>
<dbReference type="InterPro" id="IPR017938">
    <property type="entry name" value="Riboflavin_synthase-like_b-brl"/>
</dbReference>
<dbReference type="Gene3D" id="3.40.50.80">
    <property type="entry name" value="Nucleotide-binding domain of ferredoxin-NADP reductase (FNR) module"/>
    <property type="match status" value="1"/>
</dbReference>
<dbReference type="PROSITE" id="PS51384">
    <property type="entry name" value="FAD_FR"/>
    <property type="match status" value="1"/>
</dbReference>
<evidence type="ECO:0000313" key="4">
    <source>
        <dbReference type="Proteomes" id="UP000377595"/>
    </source>
</evidence>
<dbReference type="AlphaFoldDB" id="A0A5M3XUX0"/>
<accession>A0A5M3XUX0</accession>
<dbReference type="Gene3D" id="2.40.30.10">
    <property type="entry name" value="Translation factors"/>
    <property type="match status" value="1"/>
</dbReference>
<name>A0A5M3XUX0_9ACTN</name>
<keyword evidence="4" id="KW-1185">Reference proteome</keyword>
<feature type="domain" description="FAD-binding FR-type" evidence="2">
    <location>
        <begin position="12"/>
        <end position="119"/>
    </location>
</feature>
<dbReference type="GO" id="GO:0016491">
    <property type="term" value="F:oxidoreductase activity"/>
    <property type="evidence" value="ECO:0007669"/>
    <property type="project" value="InterPro"/>
</dbReference>
<dbReference type="InterPro" id="IPR013113">
    <property type="entry name" value="SIP_FAD-bd"/>
</dbReference>